<keyword evidence="4 12" id="KW-0812">Transmembrane</keyword>
<dbReference type="SUPFAM" id="SSF49899">
    <property type="entry name" value="Concanavalin A-like lectins/glucanases"/>
    <property type="match status" value="4"/>
</dbReference>
<dbReference type="PROSITE" id="PS50025">
    <property type="entry name" value="LAM_G_DOMAIN"/>
    <property type="match status" value="4"/>
</dbReference>
<reference evidence="17 18" key="1">
    <citation type="journal article" date="2019" name="Mol. Ecol. Resour.">
        <title>Chromosome-level genome assembly of Triplophysa tibetana, a fish adapted to the harsh high-altitude environment of the Tibetan Plateau.</title>
        <authorList>
            <person name="Yang X."/>
            <person name="Liu H."/>
            <person name="Ma Z."/>
            <person name="Zou Y."/>
            <person name="Zou M."/>
            <person name="Mao Y."/>
            <person name="Li X."/>
            <person name="Wang H."/>
            <person name="Chen T."/>
            <person name="Wang W."/>
            <person name="Yang R."/>
        </authorList>
    </citation>
    <scope>NUCLEOTIDE SEQUENCE [LARGE SCALE GENOMIC DNA]</scope>
    <source>
        <strain evidence="17">TTIB1903HZAU</strain>
        <tissue evidence="17">Muscle</tissue>
    </source>
</reference>
<dbReference type="EMBL" id="SOYY01000010">
    <property type="protein sequence ID" value="KAA0715808.1"/>
    <property type="molecule type" value="Genomic_DNA"/>
</dbReference>
<keyword evidence="8 12" id="KW-0472">Membrane</keyword>
<dbReference type="Gene3D" id="2.60.120.200">
    <property type="match status" value="4"/>
</dbReference>
<dbReference type="Proteomes" id="UP000324632">
    <property type="component" value="Chromosome 10"/>
</dbReference>
<proteinExistence type="inferred from homology"/>
<evidence type="ECO:0000259" key="15">
    <source>
        <dbReference type="PROSITE" id="PS50026"/>
    </source>
</evidence>
<dbReference type="InterPro" id="IPR000421">
    <property type="entry name" value="FA58C"/>
</dbReference>
<keyword evidence="7 12" id="KW-1133">Transmembrane helix</keyword>
<feature type="domain" description="EGF-like" evidence="15">
    <location>
        <begin position="736"/>
        <end position="773"/>
    </location>
</feature>
<evidence type="ECO:0000256" key="8">
    <source>
        <dbReference type="ARBA" id="ARBA00023136"/>
    </source>
</evidence>
<dbReference type="SMART" id="SM00231">
    <property type="entry name" value="FA58C"/>
    <property type="match status" value="1"/>
</dbReference>
<dbReference type="PROSITE" id="PS50022">
    <property type="entry name" value="FA58C_3"/>
    <property type="match status" value="1"/>
</dbReference>
<feature type="transmembrane region" description="Helical" evidence="12">
    <location>
        <begin position="1402"/>
        <end position="1424"/>
    </location>
</feature>
<evidence type="ECO:0000256" key="9">
    <source>
        <dbReference type="ARBA" id="ARBA00023157"/>
    </source>
</evidence>
<dbReference type="PANTHER" id="PTHR15036">
    <property type="entry name" value="PIKACHURIN-LIKE PROTEIN"/>
    <property type="match status" value="1"/>
</dbReference>
<evidence type="ECO:0000259" key="13">
    <source>
        <dbReference type="PROSITE" id="PS50022"/>
    </source>
</evidence>
<evidence type="ECO:0000313" key="17">
    <source>
        <dbReference type="EMBL" id="KAA0715808.1"/>
    </source>
</evidence>
<dbReference type="SMART" id="SM00181">
    <property type="entry name" value="EGF"/>
    <property type="match status" value="2"/>
</dbReference>
<dbReference type="PROSITE" id="PS51406">
    <property type="entry name" value="FIBRINOGEN_C_2"/>
    <property type="match status" value="1"/>
</dbReference>
<evidence type="ECO:0000256" key="3">
    <source>
        <dbReference type="ARBA" id="ARBA00022536"/>
    </source>
</evidence>
<dbReference type="GO" id="GO:0016020">
    <property type="term" value="C:membrane"/>
    <property type="evidence" value="ECO:0007669"/>
    <property type="project" value="UniProtKB-SubCell"/>
</dbReference>
<evidence type="ECO:0000313" key="18">
    <source>
        <dbReference type="Proteomes" id="UP000324632"/>
    </source>
</evidence>
<keyword evidence="18" id="KW-1185">Reference proteome</keyword>
<feature type="disulfide bond" evidence="11">
    <location>
        <begin position="1119"/>
        <end position="1146"/>
    </location>
</feature>
<feature type="domain" description="Laminin G" evidence="14">
    <location>
        <begin position="556"/>
        <end position="734"/>
    </location>
</feature>
<feature type="domain" description="Laminin G" evidence="14">
    <location>
        <begin position="1205"/>
        <end position="1389"/>
    </location>
</feature>
<evidence type="ECO:0000256" key="4">
    <source>
        <dbReference type="ARBA" id="ARBA00022692"/>
    </source>
</evidence>
<feature type="domain" description="Laminin G" evidence="14">
    <location>
        <begin position="368"/>
        <end position="549"/>
    </location>
</feature>
<dbReference type="Gene3D" id="2.60.120.260">
    <property type="entry name" value="Galactose-binding domain-like"/>
    <property type="match status" value="1"/>
</dbReference>
<organism evidence="17 18">
    <name type="scientific">Triplophysa tibetana</name>
    <dbReference type="NCBI Taxonomy" id="1572043"/>
    <lineage>
        <taxon>Eukaryota</taxon>
        <taxon>Metazoa</taxon>
        <taxon>Chordata</taxon>
        <taxon>Craniata</taxon>
        <taxon>Vertebrata</taxon>
        <taxon>Euteleostomi</taxon>
        <taxon>Actinopterygii</taxon>
        <taxon>Neopterygii</taxon>
        <taxon>Teleostei</taxon>
        <taxon>Ostariophysi</taxon>
        <taxon>Cypriniformes</taxon>
        <taxon>Nemacheilidae</taxon>
        <taxon>Triplophysa</taxon>
    </lineage>
</organism>
<dbReference type="InterPro" id="IPR002181">
    <property type="entry name" value="Fibrinogen_a/b/g_C_dom"/>
</dbReference>
<protein>
    <submittedName>
        <fullName evidence="17">Contactin-associated protein-like 5</fullName>
    </submittedName>
</protein>
<comment type="caution">
    <text evidence="10">Lacks conserved residue(s) required for the propagation of feature annotation.</text>
</comment>
<sequence length="1467" mass="164098">MKLLVFDIVQRMKESRQWLYLSTLTRDERKNLDTSLQICLQEELCGPLETQHLRQERASLGQKSEPRIPGLARMTSLLLPPELDPGGGARILQSRMPVSLRCCERHLIYITHIVSECVREDPDGYTAIRKPGQHAVAQVMGLRCQFDAALRSQLSHVRQSLTKLPTVYTVSYKTKSEEFSRSTLKCGEKNGANGIKALADNINHLERIVEEWIQGVWDQDMIRVGLTRSQSSSHFSDSRAAYFAKLNRRDGGGGWSPESKDRSPWLQVDLQDRMEVTAVATQGRHGSMDWVSAYMLLYSDTGRVWKQYMLEDSVGRIVGNGNPDSVVHQKISQPIRTRFLRFVPLEWSPSGRVGLRVAVYGCTYRSYVADFDGRSSLLYRFNQKSMSTVKDVISLRFKSRQAEGVLLHGEGQRGDYITLELHRGRLALHLNLDDSRVRSSSARMVVTLGSLLDDLHWHSVLIERFSKQINFTLDRHTQHFRTRGDGDSLEVDYELSFGGIPLPGKPGTFIRRNFHGCMENLYYNGVNVIDLAKRRKPQIYSVGNVTFSCSEPQLVAATFQCSSSSFLSLPAPAPVLEGPSVRLQFRTWNPDGLLLSNPLISGQEPSYLILQISSGRLRLTHQTASVKMSEVSAGQRVNDGLWHSVSLSSRGLQIIMTLDNEPASTIQLKNYLEPNGKQYFGGCPASRNDSSCFNPTIAFQGCVRLIFVNNQPVDLMSVHRGHLGSYNQLQFDLCGIRDRCLYNFCEHGGRCSQTWSSFYCDCTGTGYTGATCHNSVYEASCEHYRLAGSSSGYFSVDPDGSGPLDPIKVYCNITENKVWTVVRHNSSDAVRVRGSTLQKPHVAWFNYNASSDQLKALVSLSEHCEQKIAYHCRRSRLFNPWDGSPLSWWVDRKGEKRTYWGGFQPGVQQCSCGLEENCADMNYFCNCDADRMSWENDTGVFSYKEHLPVQEIVIGDTYRLGSEAVYAVGPLQCSGDKSLWNAASFYQEASCLHFPGLQAELSLDVSFYFKTASLSGIFLENMGVQDFIRVELSSPSAVTFSFDVGDGPVVLTVKSPVPLNDRQWHWVRAERNVREASLQVDQLPLRITETPPNGHLRLQLGSQMFVGCTATKQRGFLGCIRAFNMNGVMFDLEERAKVTPGVSSGCAGHCSSSAGLCLNRGKCIEKSSGYVCDCTNSAYGGPSCTEEVSMSFEKGASVTYTLQEAFSVMQNRTPTVLSGSSQYSVSRDTVELRFQTTQSPAMLLTVNTLSQQYVAVILARNGSLQIWYRLHKELSPDVFSPIRSSLADGRLHRVHIQREGKDVFVQVDHENKKYVLSYEAAFNSMKSLTLGKVTGSDVMDDEVAHAGSKGFIGCFSSVQYNQVAPLKAALLNRGSSLVSIRGRLLESNCGALADLSTSVSRLGVVTAAVFSTFCVLAVMTRFLYQHRQAQRASRLQEKEHQRSLEAAYRAEFHLHNPIRDTMQEYYI</sequence>
<dbReference type="PROSITE" id="PS50026">
    <property type="entry name" value="EGF_3"/>
    <property type="match status" value="2"/>
</dbReference>
<evidence type="ECO:0000256" key="10">
    <source>
        <dbReference type="PROSITE-ProRule" id="PRU00076"/>
    </source>
</evidence>
<feature type="domain" description="Fibrinogen C-terminal" evidence="16">
    <location>
        <begin position="772"/>
        <end position="824"/>
    </location>
</feature>
<evidence type="ECO:0000256" key="2">
    <source>
        <dbReference type="ARBA" id="ARBA00010241"/>
    </source>
</evidence>
<evidence type="ECO:0000256" key="1">
    <source>
        <dbReference type="ARBA" id="ARBA00004479"/>
    </source>
</evidence>
<feature type="domain" description="F5/8 type C" evidence="13">
    <location>
        <begin position="209"/>
        <end position="362"/>
    </location>
</feature>
<dbReference type="SMART" id="SM00282">
    <property type="entry name" value="LamG"/>
    <property type="match status" value="4"/>
</dbReference>
<dbReference type="InterPro" id="IPR001791">
    <property type="entry name" value="Laminin_G"/>
</dbReference>
<dbReference type="CDD" id="cd00110">
    <property type="entry name" value="LamG"/>
    <property type="match status" value="4"/>
</dbReference>
<feature type="domain" description="EGF-like" evidence="15">
    <location>
        <begin position="1147"/>
        <end position="1185"/>
    </location>
</feature>
<feature type="domain" description="Laminin G" evidence="14">
    <location>
        <begin position="981"/>
        <end position="1146"/>
    </location>
</feature>
<keyword evidence="9 11" id="KW-1015">Disulfide bond</keyword>
<dbReference type="InterPro" id="IPR008979">
    <property type="entry name" value="Galactose-bd-like_sf"/>
</dbReference>
<dbReference type="FunFam" id="2.60.120.200:FF:000026">
    <property type="entry name" value="contactin-associated protein-like 4 isoform X1"/>
    <property type="match status" value="1"/>
</dbReference>
<comment type="caution">
    <text evidence="17">The sequence shown here is derived from an EMBL/GenBank/DDBJ whole genome shotgun (WGS) entry which is preliminary data.</text>
</comment>
<evidence type="ECO:0000256" key="11">
    <source>
        <dbReference type="PROSITE-ProRule" id="PRU00122"/>
    </source>
</evidence>
<dbReference type="Gene3D" id="2.10.25.10">
    <property type="entry name" value="Laminin"/>
    <property type="match status" value="1"/>
</dbReference>
<evidence type="ECO:0000256" key="6">
    <source>
        <dbReference type="ARBA" id="ARBA00022737"/>
    </source>
</evidence>
<comment type="subcellular location">
    <subcellularLocation>
        <location evidence="1">Membrane</location>
        <topology evidence="1">Single-pass type I membrane protein</topology>
    </subcellularLocation>
</comment>
<dbReference type="PANTHER" id="PTHR15036:SF84">
    <property type="entry name" value="CONTACTIN-ASSOCIATED PROTEIN-LIKE 5 ISOFORM X1"/>
    <property type="match status" value="1"/>
</dbReference>
<keyword evidence="3 10" id="KW-0245">EGF-like domain</keyword>
<dbReference type="SUPFAM" id="SSF49785">
    <property type="entry name" value="Galactose-binding domain-like"/>
    <property type="match status" value="1"/>
</dbReference>
<dbReference type="Pfam" id="PF00754">
    <property type="entry name" value="F5_F8_type_C"/>
    <property type="match status" value="1"/>
</dbReference>
<dbReference type="PROSITE" id="PS01285">
    <property type="entry name" value="FA58C_1"/>
    <property type="match status" value="1"/>
</dbReference>
<keyword evidence="5" id="KW-0732">Signal</keyword>
<evidence type="ECO:0000256" key="12">
    <source>
        <dbReference type="SAM" id="Phobius"/>
    </source>
</evidence>
<dbReference type="Gene3D" id="2.60.120.1000">
    <property type="match status" value="1"/>
</dbReference>
<dbReference type="SUPFAM" id="SSF56496">
    <property type="entry name" value="Fibrinogen C-terminal domain-like"/>
    <property type="match status" value="1"/>
</dbReference>
<evidence type="ECO:0000256" key="5">
    <source>
        <dbReference type="ARBA" id="ARBA00022729"/>
    </source>
</evidence>
<dbReference type="InterPro" id="IPR050372">
    <property type="entry name" value="Neurexin-related_CASP"/>
</dbReference>
<name>A0A5A9P1K0_9TELE</name>
<evidence type="ECO:0000259" key="16">
    <source>
        <dbReference type="PROSITE" id="PS51406"/>
    </source>
</evidence>
<comment type="similarity">
    <text evidence="2">Belongs to the neurexin family.</text>
</comment>
<dbReference type="InterPro" id="IPR000742">
    <property type="entry name" value="EGF"/>
</dbReference>
<evidence type="ECO:0000259" key="14">
    <source>
        <dbReference type="PROSITE" id="PS50025"/>
    </source>
</evidence>
<dbReference type="InterPro" id="IPR036056">
    <property type="entry name" value="Fibrinogen-like_C"/>
</dbReference>
<dbReference type="CDD" id="cd00054">
    <property type="entry name" value="EGF_CA"/>
    <property type="match status" value="1"/>
</dbReference>
<keyword evidence="6" id="KW-0677">Repeat</keyword>
<dbReference type="InterPro" id="IPR013320">
    <property type="entry name" value="ConA-like_dom_sf"/>
</dbReference>
<dbReference type="Pfam" id="PF02210">
    <property type="entry name" value="Laminin_G_2"/>
    <property type="match status" value="4"/>
</dbReference>
<dbReference type="FunFam" id="2.60.120.260:FF:000016">
    <property type="entry name" value="Contactin-associated protein-like 4 isoform 1"/>
    <property type="match status" value="1"/>
</dbReference>
<accession>A0A5A9P1K0</accession>
<dbReference type="CDD" id="cd00057">
    <property type="entry name" value="FA58C"/>
    <property type="match status" value="1"/>
</dbReference>
<evidence type="ECO:0000256" key="7">
    <source>
        <dbReference type="ARBA" id="ARBA00022989"/>
    </source>
</evidence>
<gene>
    <name evidence="17" type="ORF">E1301_Tti013896</name>
</gene>